<proteinExistence type="predicted"/>
<dbReference type="GeneID" id="113704158"/>
<keyword evidence="3" id="KW-0539">Nucleus</keyword>
<evidence type="ECO:0000313" key="8">
    <source>
        <dbReference type="RefSeq" id="XP_071919090.1"/>
    </source>
</evidence>
<feature type="region of interest" description="Disordered" evidence="4">
    <location>
        <begin position="140"/>
        <end position="198"/>
    </location>
</feature>
<evidence type="ECO:0000256" key="2">
    <source>
        <dbReference type="ARBA" id="ARBA00023125"/>
    </source>
</evidence>
<feature type="compositionally biased region" description="Basic residues" evidence="4">
    <location>
        <begin position="159"/>
        <end position="170"/>
    </location>
</feature>
<evidence type="ECO:0000256" key="4">
    <source>
        <dbReference type="SAM" id="MobiDB-lite"/>
    </source>
</evidence>
<reference evidence="8" key="1">
    <citation type="submission" date="2025-08" db="UniProtKB">
        <authorList>
            <consortium name="RefSeq"/>
        </authorList>
    </citation>
    <scope>IDENTIFICATION</scope>
    <source>
        <tissue evidence="8">Leaves</tissue>
    </source>
</reference>
<dbReference type="SMART" id="SM00717">
    <property type="entry name" value="SANT"/>
    <property type="match status" value="2"/>
</dbReference>
<dbReference type="InterPro" id="IPR015495">
    <property type="entry name" value="Myb_TF_plants"/>
</dbReference>
<keyword evidence="2" id="KW-0238">DNA-binding</keyword>
<evidence type="ECO:0000259" key="5">
    <source>
        <dbReference type="PROSITE" id="PS50090"/>
    </source>
</evidence>
<dbReference type="Pfam" id="PF00249">
    <property type="entry name" value="Myb_DNA-binding"/>
    <property type="match status" value="2"/>
</dbReference>
<comment type="subcellular location">
    <subcellularLocation>
        <location evidence="1">Nucleus</location>
    </subcellularLocation>
</comment>
<name>A0ABM4VHU6_COFAR</name>
<evidence type="ECO:0000256" key="3">
    <source>
        <dbReference type="ARBA" id="ARBA00023242"/>
    </source>
</evidence>
<feature type="domain" description="HTH myb-type" evidence="6">
    <location>
        <begin position="87"/>
        <end position="141"/>
    </location>
</feature>
<dbReference type="CDD" id="cd00167">
    <property type="entry name" value="SANT"/>
    <property type="match status" value="2"/>
</dbReference>
<dbReference type="InterPro" id="IPR017930">
    <property type="entry name" value="Myb_dom"/>
</dbReference>
<dbReference type="Proteomes" id="UP001652660">
    <property type="component" value="Chromosome 8c"/>
</dbReference>
<dbReference type="PROSITE" id="PS51294">
    <property type="entry name" value="HTH_MYB"/>
    <property type="match status" value="2"/>
</dbReference>
<evidence type="ECO:0000313" key="7">
    <source>
        <dbReference type="Proteomes" id="UP001652660"/>
    </source>
</evidence>
<dbReference type="Gene3D" id="1.10.10.60">
    <property type="entry name" value="Homeodomain-like"/>
    <property type="match status" value="2"/>
</dbReference>
<sequence length="321" mass="36294">MFLPHGREVSRLDQLIILIGGNYRKMGRAPCCSKVGLQRGPWSPKEDKLLTDYVQANGEGQWRSLPKKAGLLRCGKSCRLRWMNYLRPGIKRGNVTEAEEDLIIRLQSLLGNRWSLIAARLPGRTDNEIKNHWNTRLLKRLHKGGIQPQKSSTSLLSKKSSKQPTKKKSNNKLPDHFHNTTATSSTEDVLHREDFSGNDNATVNMAQVYRPKPIKICSESAKSNSFGSVASGSTNKSSSNQEEGEEVVDKLEEEAKTSQVSDISWSSFELDDQSYEPRFEISDENQILFYDDDDCDLSLQADPVSDSNLLDKVYDEYLRLL</sequence>
<accession>A0ABM4VHU6</accession>
<dbReference type="InterPro" id="IPR001005">
    <property type="entry name" value="SANT/Myb"/>
</dbReference>
<evidence type="ECO:0000256" key="1">
    <source>
        <dbReference type="ARBA" id="ARBA00004123"/>
    </source>
</evidence>
<feature type="compositionally biased region" description="Low complexity" evidence="4">
    <location>
        <begin position="148"/>
        <end position="158"/>
    </location>
</feature>
<dbReference type="PANTHER" id="PTHR47999:SF9">
    <property type="entry name" value="TRANSCRIPTION REPRESSOR MYB5-LIKE"/>
    <property type="match status" value="1"/>
</dbReference>
<protein>
    <submittedName>
        <fullName evidence="8">Uncharacterized protein isoform X1</fullName>
    </submittedName>
</protein>
<feature type="compositionally biased region" description="Polar residues" evidence="4">
    <location>
        <begin position="224"/>
        <end position="241"/>
    </location>
</feature>
<feature type="domain" description="HTH myb-type" evidence="6">
    <location>
        <begin position="34"/>
        <end position="86"/>
    </location>
</feature>
<keyword evidence="7" id="KW-1185">Reference proteome</keyword>
<feature type="domain" description="Myb-like" evidence="5">
    <location>
        <begin position="34"/>
        <end position="86"/>
    </location>
</feature>
<evidence type="ECO:0000259" key="6">
    <source>
        <dbReference type="PROSITE" id="PS51294"/>
    </source>
</evidence>
<dbReference type="InterPro" id="IPR009057">
    <property type="entry name" value="Homeodomain-like_sf"/>
</dbReference>
<feature type="region of interest" description="Disordered" evidence="4">
    <location>
        <begin position="224"/>
        <end position="255"/>
    </location>
</feature>
<dbReference type="RefSeq" id="XP_071919090.1">
    <property type="nucleotide sequence ID" value="XM_072062989.1"/>
</dbReference>
<organism evidence="7 8">
    <name type="scientific">Coffea arabica</name>
    <name type="common">Arabian coffee</name>
    <dbReference type="NCBI Taxonomy" id="13443"/>
    <lineage>
        <taxon>Eukaryota</taxon>
        <taxon>Viridiplantae</taxon>
        <taxon>Streptophyta</taxon>
        <taxon>Embryophyta</taxon>
        <taxon>Tracheophyta</taxon>
        <taxon>Spermatophyta</taxon>
        <taxon>Magnoliopsida</taxon>
        <taxon>eudicotyledons</taxon>
        <taxon>Gunneridae</taxon>
        <taxon>Pentapetalae</taxon>
        <taxon>asterids</taxon>
        <taxon>lamiids</taxon>
        <taxon>Gentianales</taxon>
        <taxon>Rubiaceae</taxon>
        <taxon>Ixoroideae</taxon>
        <taxon>Gardenieae complex</taxon>
        <taxon>Bertiereae - Coffeeae clade</taxon>
        <taxon>Coffeeae</taxon>
        <taxon>Coffea</taxon>
    </lineage>
</organism>
<dbReference type="SUPFAM" id="SSF46689">
    <property type="entry name" value="Homeodomain-like"/>
    <property type="match status" value="1"/>
</dbReference>
<gene>
    <name evidence="8" type="primary">LOC113704158</name>
</gene>
<feature type="domain" description="Myb-like" evidence="5">
    <location>
        <begin position="87"/>
        <end position="137"/>
    </location>
</feature>
<dbReference type="PANTHER" id="PTHR47999">
    <property type="entry name" value="TRANSCRIPTION FACTOR MYB8-RELATED-RELATED"/>
    <property type="match status" value="1"/>
</dbReference>
<dbReference type="PROSITE" id="PS50090">
    <property type="entry name" value="MYB_LIKE"/>
    <property type="match status" value="2"/>
</dbReference>